<proteinExistence type="predicted"/>
<dbReference type="AlphaFoldDB" id="A0A0G3EHR1"/>
<keyword evidence="3" id="KW-1185">Reference proteome</keyword>
<protein>
    <recommendedName>
        <fullName evidence="4">PEP-CTERM protein-sorting domain-containing protein</fullName>
    </recommendedName>
</protein>
<evidence type="ECO:0000313" key="3">
    <source>
        <dbReference type="Proteomes" id="UP000035268"/>
    </source>
</evidence>
<organism evidence="2 3">
    <name type="scientific">Kiritimatiella glycovorans</name>
    <dbReference type="NCBI Taxonomy" id="1307763"/>
    <lineage>
        <taxon>Bacteria</taxon>
        <taxon>Pseudomonadati</taxon>
        <taxon>Kiritimatiellota</taxon>
        <taxon>Kiritimatiellia</taxon>
        <taxon>Kiritimatiellales</taxon>
        <taxon>Kiritimatiellaceae</taxon>
        <taxon>Kiritimatiella</taxon>
    </lineage>
</organism>
<keyword evidence="1" id="KW-0812">Transmembrane</keyword>
<reference evidence="3" key="1">
    <citation type="submission" date="2015-02" db="EMBL/GenBank/DDBJ databases">
        <title>Description and complete genome sequence of the first cultured representative of the subdivision 5 of the Verrucomicrobia phylum.</title>
        <authorList>
            <person name="Spring S."/>
            <person name="Bunk B."/>
            <person name="Sproer C."/>
            <person name="Klenk H.-P."/>
        </authorList>
    </citation>
    <scope>NUCLEOTIDE SEQUENCE [LARGE SCALE GENOMIC DNA]</scope>
    <source>
        <strain evidence="3">L21-Fru-AB</strain>
    </source>
</reference>
<dbReference type="KEGG" id="vbl:L21SP4_01083"/>
<dbReference type="Proteomes" id="UP000035268">
    <property type="component" value="Chromosome"/>
</dbReference>
<name>A0A0G3EHR1_9BACT</name>
<gene>
    <name evidence="2" type="ORF">L21SP4_01083</name>
</gene>
<dbReference type="RefSeq" id="WP_144413762.1">
    <property type="nucleotide sequence ID" value="NZ_CP010904.1"/>
</dbReference>
<keyword evidence="1" id="KW-1133">Transmembrane helix</keyword>
<evidence type="ECO:0008006" key="4">
    <source>
        <dbReference type="Google" id="ProtNLM"/>
    </source>
</evidence>
<accession>A0A0G3EHR1</accession>
<feature type="transmembrane region" description="Helical" evidence="1">
    <location>
        <begin position="215"/>
        <end position="231"/>
    </location>
</feature>
<reference evidence="2 3" key="2">
    <citation type="journal article" date="2016" name="ISME J.">
        <title>Characterization of the first cultured representative of Verrucomicrobia subdivision 5 indicates the proposal of a novel phylum.</title>
        <authorList>
            <person name="Spring S."/>
            <person name="Bunk B."/>
            <person name="Sproer C."/>
            <person name="Schumann P."/>
            <person name="Rohde M."/>
            <person name="Tindall B.J."/>
            <person name="Klenk H.P."/>
        </authorList>
    </citation>
    <scope>NUCLEOTIDE SEQUENCE [LARGE SCALE GENOMIC DNA]</scope>
    <source>
        <strain evidence="2 3">L21-Fru-AB</strain>
    </source>
</reference>
<keyword evidence="1" id="KW-0472">Membrane</keyword>
<evidence type="ECO:0000256" key="1">
    <source>
        <dbReference type="SAM" id="Phobius"/>
    </source>
</evidence>
<dbReference type="EMBL" id="CP010904">
    <property type="protein sequence ID" value="AKJ64335.1"/>
    <property type="molecule type" value="Genomic_DNA"/>
</dbReference>
<evidence type="ECO:0000313" key="2">
    <source>
        <dbReference type="EMBL" id="AKJ64335.1"/>
    </source>
</evidence>
<sequence length="238" mass="26117">MKKQNIVGVAVLVISNYVFGGIIDDFSSDTSANYSGYISSGSSNLAMYARDNERFAPTNSFNTISHLMRNDDTFDVGETVSIEIHGLGTEGDRAGLAFSQSLNSSVNENNIQLSYWDGSYSLQSPAASGKDVSLSNYNADYSSTLTVTRFKDQTNTNRWTLTYTTTELEQAEVEGTLWGGFKDATGTYYYGMVARNGTPTTQTVLMDNISVVPEPTSISIFVVMSLSALVLRRHMRRC</sequence>